<keyword evidence="1" id="KW-0472">Membrane</keyword>
<keyword evidence="1" id="KW-0812">Transmembrane</keyword>
<dbReference type="InParanoid" id="A0A395JEB9"/>
<organism evidence="2 3">
    <name type="scientific">Arenicella xantha</name>
    <dbReference type="NCBI Taxonomy" id="644221"/>
    <lineage>
        <taxon>Bacteria</taxon>
        <taxon>Pseudomonadati</taxon>
        <taxon>Pseudomonadota</taxon>
        <taxon>Gammaproteobacteria</taxon>
        <taxon>Arenicellales</taxon>
        <taxon>Arenicellaceae</taxon>
        <taxon>Arenicella</taxon>
    </lineage>
</organism>
<feature type="transmembrane region" description="Helical" evidence="1">
    <location>
        <begin position="59"/>
        <end position="79"/>
    </location>
</feature>
<keyword evidence="3" id="KW-1185">Reference proteome</keyword>
<evidence type="ECO:0000256" key="1">
    <source>
        <dbReference type="SAM" id="Phobius"/>
    </source>
</evidence>
<comment type="caution">
    <text evidence="2">The sequence shown here is derived from an EMBL/GenBank/DDBJ whole genome shotgun (WGS) entry which is preliminary data.</text>
</comment>
<dbReference type="Proteomes" id="UP000253083">
    <property type="component" value="Unassembled WGS sequence"/>
</dbReference>
<reference evidence="2 3" key="1">
    <citation type="submission" date="2018-06" db="EMBL/GenBank/DDBJ databases">
        <title>Genomic Encyclopedia of Type Strains, Phase IV (KMG-IV): sequencing the most valuable type-strain genomes for metagenomic binning, comparative biology and taxonomic classification.</title>
        <authorList>
            <person name="Goeker M."/>
        </authorList>
    </citation>
    <scope>NUCLEOTIDE SEQUENCE [LARGE SCALE GENOMIC DNA]</scope>
    <source>
        <strain evidence="2 3">DSM 24032</strain>
    </source>
</reference>
<sequence>MVLFCGGNKEVHQVIEKVTPPNKASKFTPPTSWLRQQVGSAGRLLRAAPWLSVIFFGEVMRIIIIAMTTCIVLATLAVLTMSR</sequence>
<accession>A0A395JEB9</accession>
<proteinExistence type="predicted"/>
<evidence type="ECO:0000313" key="3">
    <source>
        <dbReference type="Proteomes" id="UP000253083"/>
    </source>
</evidence>
<gene>
    <name evidence="2" type="ORF">DFR28_1111</name>
</gene>
<dbReference type="EMBL" id="QNRT01000011">
    <property type="protein sequence ID" value="RBP47027.1"/>
    <property type="molecule type" value="Genomic_DNA"/>
</dbReference>
<name>A0A395JEB9_9GAMM</name>
<evidence type="ECO:0000313" key="2">
    <source>
        <dbReference type="EMBL" id="RBP47027.1"/>
    </source>
</evidence>
<keyword evidence="1" id="KW-1133">Transmembrane helix</keyword>
<protein>
    <submittedName>
        <fullName evidence="2">Uncharacterized protein</fullName>
    </submittedName>
</protein>
<dbReference type="AlphaFoldDB" id="A0A395JEB9"/>
<feature type="non-terminal residue" evidence="2">
    <location>
        <position position="83"/>
    </location>
</feature>